<accession>Q84490</accession>
<reference evidence="1 2" key="7">
    <citation type="journal article" date="2000" name="Virology">
        <title>Characterization of a beta-1,3-glucanase encoded by chlorella virus PBCV-1.</title>
        <authorList>
            <person name="Sun L."/>
            <person name="Gurnon J.R."/>
            <person name="Adams B.J."/>
            <person name="Graves M.V."/>
            <person name="Van Etten J.L."/>
        </authorList>
    </citation>
    <scope>NUCLEOTIDE SEQUENCE [LARGE SCALE GENOMIC DNA]</scope>
</reference>
<reference evidence="1 2" key="6">
    <citation type="journal article" date="1999" name="Virology">
        <title>Chlorella virus PBCV-1 encodes a functional homospermidine synthase.</title>
        <authorList>
            <person name="Kaiser A."/>
            <person name="Vollmert M."/>
            <person name="Tholl D."/>
            <person name="Graves M.V."/>
            <person name="Gurnon J.R."/>
            <person name="Xing W."/>
            <person name="Lisec A.D."/>
            <person name="Nickerson K.W."/>
            <person name="Van Etten J.L."/>
        </authorList>
    </citation>
    <scope>NUCLEOTIDE SEQUENCE [LARGE SCALE GENOMIC DNA]</scope>
</reference>
<organism evidence="1 2">
    <name type="scientific">Paramecium bursaria Chlorella virus 1</name>
    <name type="common">PBCV-1</name>
    <dbReference type="NCBI Taxonomy" id="10506"/>
    <lineage>
        <taxon>Viruses</taxon>
        <taxon>Varidnaviria</taxon>
        <taxon>Bamfordvirae</taxon>
        <taxon>Nucleocytoviricota</taxon>
        <taxon>Megaviricetes</taxon>
        <taxon>Algavirales</taxon>
        <taxon>Phycodnaviridae</taxon>
        <taxon>Chlorovirus</taxon>
        <taxon>Chlorovirus vanettense</taxon>
    </lineage>
</organism>
<sequence>MTNTSAYLSIVLTVSSMVSPFALDELTAFSTDITYPPRSYIADSNDNLVLVDGSSKYVSIFFPRRESFLTFLNSEASMHSSCTVCFENC</sequence>
<proteinExistence type="predicted"/>
<reference evidence="1 2" key="4">
    <citation type="journal article" date="1996" name="Virology">
        <title>Analysis of 76 kb of the chlorella virus PBCV-1 330-kb genome: map positions 182 to 258.</title>
        <authorList>
            <person name="Kutish G.F."/>
            <person name="Li Y."/>
            <person name="Lu Z."/>
            <person name="Furuta M."/>
            <person name="Rock D.L."/>
            <person name="Van Etten J.L."/>
        </authorList>
    </citation>
    <scope>NUCLEOTIDE SEQUENCE [LARGE SCALE GENOMIC DNA]</scope>
</reference>
<dbReference type="GeneID" id="918250"/>
<dbReference type="EMBL" id="JF411744">
    <property type="protein sequence ID" value="AAC96538.1"/>
    <property type="molecule type" value="Genomic_DNA"/>
</dbReference>
<reference evidence="1 2" key="1">
    <citation type="journal article" date="1995" name="Virology">
        <title>Analysis of 45 kb of DNA located at the left end of the chlorella virus PBCV-1 genome.</title>
        <authorList>
            <person name="Lu Z."/>
            <person name="Li Y."/>
            <person name="Zhang Y."/>
            <person name="Kutish G.F."/>
            <person name="Rock D.L."/>
            <person name="Van Etten J.L."/>
        </authorList>
    </citation>
    <scope>NUCLEOTIDE SEQUENCE [LARGE SCALE GENOMIC DNA]</scope>
</reference>
<reference evidence="1 2" key="2">
    <citation type="journal article" date="1995" name="Virology">
        <title>Analysis of 43 kb of the Chlorella virus PBCV-1 330-kb genome: map positions 45 to 88.</title>
        <authorList>
            <person name="Li Y."/>
            <person name="Lu Z."/>
            <person name="Burbank D.E."/>
            <person name="Kutish G.F."/>
            <person name="Rock D.L."/>
            <person name="Van Etten J.L."/>
        </authorList>
    </citation>
    <scope>NUCLEOTIDE SEQUENCE [LARGE SCALE GENOMIC DNA]</scope>
</reference>
<keyword evidence="2" id="KW-1185">Reference proteome</keyword>
<protein>
    <submittedName>
        <fullName evidence="1">Uncharacterized protein</fullName>
    </submittedName>
</protein>
<dbReference type="RefSeq" id="NP_048518.1">
    <property type="nucleotide sequence ID" value="NC_000852.5"/>
</dbReference>
<evidence type="ECO:0000313" key="2">
    <source>
        <dbReference type="Proteomes" id="UP000000862"/>
    </source>
</evidence>
<gene>
    <name evidence="1" type="primary">a170L</name>
</gene>
<evidence type="ECO:0000313" key="1">
    <source>
        <dbReference type="EMBL" id="AAC96538.1"/>
    </source>
</evidence>
<reference evidence="1 2" key="5">
    <citation type="journal article" date="1997" name="Virology">
        <title>Analysis of 74 kb of DNA located at the right end of the 330-kb chlorella virus PBCV-1 genome.</title>
        <authorList>
            <person name="Li Y."/>
            <person name="Lu Z."/>
            <person name="Sun L."/>
            <person name="Ropp S."/>
            <person name="Kutish G.F."/>
            <person name="Rock D.L."/>
            <person name="Van Etten J.L."/>
        </authorList>
    </citation>
    <scope>NUCLEOTIDE SEQUENCE [LARGE SCALE GENOMIC DNA]</scope>
</reference>
<dbReference type="Proteomes" id="UP000000862">
    <property type="component" value="Segment"/>
</dbReference>
<organismHost>
    <name type="scientific">Chlorella</name>
    <dbReference type="NCBI Taxonomy" id="3071"/>
</organismHost>
<dbReference type="PIR" id="T17661">
    <property type="entry name" value="T17661"/>
</dbReference>
<name>Q84490_PBCV1</name>
<dbReference type="KEGG" id="vg:918250"/>
<reference evidence="1 2" key="8">
    <citation type="journal article" date="2010" name="J. Virol.">
        <title>Microarray analysis of Paramecium bursaria chlorella virus 1 transcription.</title>
        <authorList>
            <person name="Yanai-Balser G.M."/>
            <person name="Duncan G.A."/>
            <person name="Eudy J.D."/>
            <person name="Wang D."/>
            <person name="Li X."/>
            <person name="Agarkova I.V."/>
            <person name="Dunigan D.D."/>
            <person name="Van Etten J.L."/>
        </authorList>
    </citation>
    <scope>NUCLEOTIDE SEQUENCE [LARGE SCALE GENOMIC DNA]</scope>
</reference>
<reference evidence="1 2" key="3">
    <citation type="journal article" date="1996" name="Virology">
        <title>Analysis of 94 kb of the chlorella virus PBCV-1 330-kb genome: map positions 88 to 182.</title>
        <authorList>
            <person name="Lu Z."/>
            <person name="Li Y."/>
            <person name="Que Q."/>
            <person name="Kutish G.F."/>
            <person name="Rock D.L."/>
            <person name="Van Etten J.L."/>
        </authorList>
    </citation>
    <scope>NUCLEOTIDE SEQUENCE [LARGE SCALE GENOMIC DNA]</scope>
</reference>